<keyword evidence="6" id="KW-1133">Transmembrane helix</keyword>
<dbReference type="Proteomes" id="UP000323708">
    <property type="component" value="Unassembled WGS sequence"/>
</dbReference>
<dbReference type="InterPro" id="IPR003798">
    <property type="entry name" value="DNA_recombination_RmuC"/>
</dbReference>
<dbReference type="PANTHER" id="PTHR30563:SF0">
    <property type="entry name" value="DNA RECOMBINATION PROTEIN RMUC"/>
    <property type="match status" value="1"/>
</dbReference>
<comment type="caution">
    <text evidence="7">The sequence shown here is derived from an EMBL/GenBank/DDBJ whole genome shotgun (WGS) entry which is preliminary data.</text>
</comment>
<feature type="transmembrane region" description="Helical" evidence="6">
    <location>
        <begin position="6"/>
        <end position="29"/>
    </location>
</feature>
<evidence type="ECO:0000313" key="7">
    <source>
        <dbReference type="EMBL" id="KAA1190559.1"/>
    </source>
</evidence>
<comment type="similarity">
    <text evidence="2">Belongs to the RmuC family.</text>
</comment>
<evidence type="ECO:0000256" key="6">
    <source>
        <dbReference type="SAM" id="Phobius"/>
    </source>
</evidence>
<dbReference type="Pfam" id="PF02646">
    <property type="entry name" value="RmuC"/>
    <property type="match status" value="1"/>
</dbReference>
<evidence type="ECO:0000256" key="1">
    <source>
        <dbReference type="ARBA" id="ARBA00003416"/>
    </source>
</evidence>
<organism evidence="7 8">
    <name type="scientific">Pseudohalioglobus sediminis</name>
    <dbReference type="NCBI Taxonomy" id="2606449"/>
    <lineage>
        <taxon>Bacteria</taxon>
        <taxon>Pseudomonadati</taxon>
        <taxon>Pseudomonadota</taxon>
        <taxon>Gammaproteobacteria</taxon>
        <taxon>Cellvibrionales</taxon>
        <taxon>Halieaceae</taxon>
        <taxon>Pseudohalioglobus</taxon>
    </lineage>
</organism>
<keyword evidence="4" id="KW-0233">DNA recombination</keyword>
<dbReference type="AlphaFoldDB" id="A0A5B0WXJ6"/>
<reference evidence="7 8" key="1">
    <citation type="submission" date="2019-09" db="EMBL/GenBank/DDBJ databases">
        <authorList>
            <person name="Chen X.-Y."/>
        </authorList>
    </citation>
    <scope>NUCLEOTIDE SEQUENCE [LARGE SCALE GENOMIC DNA]</scope>
    <source>
        <strain evidence="7 8">NY5</strain>
    </source>
</reference>
<keyword evidence="3 5" id="KW-0175">Coiled coil</keyword>
<protein>
    <submittedName>
        <fullName evidence="7">DNA recombination protein RmuC</fullName>
    </submittedName>
</protein>
<dbReference type="EMBL" id="VTUX01000005">
    <property type="protein sequence ID" value="KAA1190559.1"/>
    <property type="molecule type" value="Genomic_DNA"/>
</dbReference>
<evidence type="ECO:0000256" key="5">
    <source>
        <dbReference type="SAM" id="Coils"/>
    </source>
</evidence>
<accession>A0A5B0WXJ6</accession>
<comment type="function">
    <text evidence="1">Involved in DNA recombination.</text>
</comment>
<dbReference type="PANTHER" id="PTHR30563">
    <property type="entry name" value="DNA RECOMBINATION PROTEIN RMUC"/>
    <property type="match status" value="1"/>
</dbReference>
<evidence type="ECO:0000256" key="3">
    <source>
        <dbReference type="ARBA" id="ARBA00023054"/>
    </source>
</evidence>
<evidence type="ECO:0000313" key="8">
    <source>
        <dbReference type="Proteomes" id="UP000323708"/>
    </source>
</evidence>
<gene>
    <name evidence="7" type="primary">rmuC</name>
    <name evidence="7" type="ORF">F0M18_12165</name>
</gene>
<evidence type="ECO:0000256" key="4">
    <source>
        <dbReference type="ARBA" id="ARBA00023172"/>
    </source>
</evidence>
<evidence type="ECO:0000256" key="2">
    <source>
        <dbReference type="ARBA" id="ARBA00009840"/>
    </source>
</evidence>
<name>A0A5B0WXJ6_9GAMM</name>
<dbReference type="GO" id="GO:0006310">
    <property type="term" value="P:DNA recombination"/>
    <property type="evidence" value="ECO:0007669"/>
    <property type="project" value="UniProtKB-KW"/>
</dbReference>
<sequence>MTDAQIQQLLIFGAIALGGFVFGLLAGILRGQGVSEKLRQQFQQDNESLQLELATTNREVTALEVEREQLRYRLQEKGEQLQRLQDEAEQQNRRYQDLRSEHVRLHTQQEEREEQHLDQLKLLKEARDNLKQEFELLANRIFEDKGKHFTATSKDSLEALLKPFREQISGFQSRINEVHTESVKGHSALEAEIKKVLEVGLEMNTQATNLTTALKGDKKTTGNWGEAQLERTLELAGLLPGDHYDAQSSYTDAEGKRRLPDFIIKLPDNKCLVIDSKVSLVDYERAISAETEEQRADALKAHALAVRHHIDDLSSKDYSNLSGLDSPDFVLMFMPVEPAYIEAMKYNRDLFNYGYQRQVVMVSHTTLMPILRTVANLWMIDQSNREAREISTRAGEIYNQVCLVAERLQKLGNTLKSANNHYNQTVKGLAGQQGLHGKVERFRQLSSKASKNLGELEPIHADIELERLEAIELAQSAPAEEEAAADKVKLEVINNEDSAS</sequence>
<keyword evidence="6" id="KW-0472">Membrane</keyword>
<feature type="coiled-coil region" evidence="5">
    <location>
        <begin position="39"/>
        <end position="140"/>
    </location>
</feature>
<proteinExistence type="inferred from homology"/>
<dbReference type="RefSeq" id="WP_149611714.1">
    <property type="nucleotide sequence ID" value="NZ_VTUX01000005.1"/>
</dbReference>
<keyword evidence="6" id="KW-0812">Transmembrane</keyword>
<keyword evidence="8" id="KW-1185">Reference proteome</keyword>